<dbReference type="GO" id="GO:0016887">
    <property type="term" value="F:ATP hydrolysis activity"/>
    <property type="evidence" value="ECO:0007669"/>
    <property type="project" value="InterPro"/>
</dbReference>
<dbReference type="InterPro" id="IPR017871">
    <property type="entry name" value="ABC_transporter-like_CS"/>
</dbReference>
<feature type="compositionally biased region" description="Low complexity" evidence="5">
    <location>
        <begin position="2044"/>
        <end position="2053"/>
    </location>
</feature>
<dbReference type="InterPro" id="IPR032781">
    <property type="entry name" value="ABC_tran_Xtn"/>
</dbReference>
<dbReference type="Proteomes" id="UP000596902">
    <property type="component" value="Unassembled WGS sequence"/>
</dbReference>
<feature type="region of interest" description="Disordered" evidence="5">
    <location>
        <begin position="2177"/>
        <end position="2365"/>
    </location>
</feature>
<gene>
    <name evidence="7" type="ORF">GT037_006348</name>
</gene>
<sequence>MASSSSSSTKKEEMEESLRKMDINAAEKHMKDWFGDHASWSHEQLLNLIYEEDLITLRHVQSFGDYVSGGLRPSGGRPSFPLMTHEEWGLLNASYSQWAPAPYNNRHYSCMDRIAPLIMRQEIKELKAPPHIGFLARLRPLKAKLLLGMVPISGDRWLERKMDDPANYRNLFELIKDVNYIFEWFNHDEVQNRTRSAFNWMVDKYVEFEQAANLRREKNGIGEKLNLAGMWAEYWNDLTTNMSERTHRWIVGRVDEVQARAFAQYQKALKDAGTDEAAVCEAGKKYYECVQDLRGMLTRLDYTIGIPMTGFKGYTASNAFKDLPVTQRHDTWRKMMAAKSFKHQIAILEAQDIADAERASKQPTMEELLDPIQQLTKPAHPRFRDTENLIGHYEEGKRNRDEIRLVLCGPSKQPTQEHWITILRERMEFYAKNPRDVTRNPDAWGFVCYRLTYDQTDEQWATFEKKFLQDVSRSGNWIEGFDSINRKHKIMVIDGREFGLAEGDVAAAKRHFKKTFTMLPTLGRMWTQDFLVIDKQAYASYAESPKEEVRPPPPYGPGFGCNGGHVRLVDGTFDQLSRELIDTLAPGFKGEMKVLSSLLLEELYPLLATLSVRPYGLWPCARLHPREVYVGTTDAAQEGWWEFGRIDQAMMQGFFESCGFSPTHMVFTKRKRSAEDKYIDLGFGLCYRRRQQDLQDGEHNYEDDDYDGEQPPHKRRIPNSFYGSQSARLGIIPAATLATLHGLKKIGRDSMGVGMKVFKAPYAALSLERCLDVERLWMRRPFGWREEAEGDAGKPVPLNVPDYEDLQDWELDRLEEDIKSLDRILESLKDTAGVVRATSSRDNSNSKLSKDPKRLAVRNEELKAVQQQEVERQYLALVAQAQRQARAENTQFPEGLRGWDQVGLDEQELIRWAIYANQVHDISEQARRKILTDRPTISALSPQDSIAIPNGASTTDDISNRKKCRAVSETNLRPRPITESQRAGRSLERQAQDEHYAHLKRKFEDPKWVEMVYNVEVTSPAWLCHLCVYELKGCRIPNDCNSGMHQKRRPLQEQFYYTYQSTAPRVMVRKTKESVPVAEHHGGGHITVTAQQSRYALDAVDAPASKEILIKDLSITVANRELLSRTTLHLVEARHYVMVGRNGTGKSTILKAIADGLVPGIPWSTRILLLGQTREDSIEDGIDALGLESETVLQHVVRSDRVRERYVREAKMLGEAIEKSIDSMAPVRAYRRISHERLALQLKEGHRIAERRSGARGKLARKELIKLEERCEESEKSLQETEIDATQLSEEMQAAADLLAGVQASLELMDANEAEAKARAVLLGLGFKQDRIDKPVSELSGGWKTRCELACALTQYADVLLLDEPTNFLDLPSIIWLQDYIRNLKGTTVLITTHDRDFGDAVAEELLVLRNQTLETFRGNLSLYERERWKKARYMTKMKEAQDKQKKHIEKTIAGNIKAAKDKGDDKKLKQAASRKKKLDDRMGLQVGLKGGRFKLNRDLGGYHLSRRAEIEIPDFDPPVQLSFPHQPPELKFPGALVSLEKVSFAYPGRKKLPVLTDVNLTIHPGARIGLAGLNGSGKTTLASLIMGGDEGGLLPTSGTITRHARVKMGCFSQQSVEEITAMASSNPHITALRHLMDCVGDGAQEKDARAVLSGLGLHGQTVSDVPLVLLSGGQKVRVALAKLLWPPPQLLILDEVTTHLDADTILGLVMALREYEGALLVVTHDRFFMRTVVEGQSPYKLAPGVHAASEGEADESSESEDEEAGLAPGSVFRLTSKGQVRKLDLGMDEYEDIAARTAAKLARARRLGRHLDLYIRPKNPKAPDGVHNVDEIRKLRGGITRRQAKGSVSTPRRDDSGTSTPANKKRIASEDSVLVGSPDDDDEPLEIGKTRGQFKDVSWGSSNRPSRLNTKTPDPRRDASRQTRKADLDQRQKTNEENEIASATEMALRELLKSVRDANAKASGSGLFDFDPYTQNFPSLCLQILPAPSTLFSPTPFPTSESWSITPPGQKQFEALNKQVRERLLAYQRQRQINQVYPSGSHSSAPSTNTSPLPTPPLFDHDPQRLFGHIADAYHHWTQQSDKTRQEYWQIEILRCYARADDRRREAEVQLGNARREIEYLKANRWTSGAPDVSPISINLGIDTARELAKHGMDYRNWDYDRLIDKWRTAIRENRASVSGMSAQKPLPSGTSSRSCSMASLPPTQFATVNQPRQGSPIKVETNMPFSAPPTVCGDGDNDQVDAEGDDDDDDIDLTPQTIEEDESMHQMQHQAQQQALHHPQPQHHHGAPLQPTPPHPSQQFQPHMQTTHISQAQIAQAQAQAQAWAAARQHMNQSRNQDFRPHQQHQLSPHLQHVGSADSSRRESLAMMDPHGMNQNNMNAMGSSMMSGGMDSLDSRQDQFLHMDMGMSTGFVGSNDPSVTMG</sequence>
<keyword evidence="4" id="KW-0175">Coiled coil</keyword>
<name>A0A8H7EH52_9PLEO</name>
<feature type="compositionally biased region" description="Acidic residues" evidence="5">
    <location>
        <begin position="2237"/>
        <end position="2264"/>
    </location>
</feature>
<dbReference type="PANTHER" id="PTHR19211:SF135">
    <property type="entry name" value="ATPASE, PUTATIVE (AFU_ORTHOLOGUE AFUA_1G16440)-RELATED"/>
    <property type="match status" value="1"/>
</dbReference>
<dbReference type="RefSeq" id="XP_038785892.1">
    <property type="nucleotide sequence ID" value="XM_038931395.1"/>
</dbReference>
<keyword evidence="1" id="KW-0677">Repeat</keyword>
<feature type="domain" description="ABC transporter" evidence="6">
    <location>
        <begin position="1538"/>
        <end position="1770"/>
    </location>
</feature>
<reference evidence="7" key="2">
    <citation type="submission" date="2020-08" db="EMBL/GenBank/DDBJ databases">
        <title>Draft Genome Sequence of Cumin Blight Pathogen Alternaria burnsii.</title>
        <authorList>
            <person name="Feng Z."/>
        </authorList>
    </citation>
    <scope>NUCLEOTIDE SEQUENCE</scope>
    <source>
        <strain evidence="7">CBS107.38</strain>
    </source>
</reference>
<proteinExistence type="predicted"/>
<evidence type="ECO:0000259" key="6">
    <source>
        <dbReference type="PROSITE" id="PS50893"/>
    </source>
</evidence>
<feature type="compositionally biased region" description="Low complexity" evidence="5">
    <location>
        <begin position="2267"/>
        <end position="2281"/>
    </location>
</feature>
<feature type="region of interest" description="Disordered" evidence="5">
    <location>
        <begin position="941"/>
        <end position="968"/>
    </location>
</feature>
<evidence type="ECO:0000256" key="1">
    <source>
        <dbReference type="ARBA" id="ARBA00022737"/>
    </source>
</evidence>
<feature type="domain" description="ABC transporter" evidence="6">
    <location>
        <begin position="1108"/>
        <end position="1436"/>
    </location>
</feature>
<feature type="compositionally biased region" description="Basic and acidic residues" evidence="5">
    <location>
        <begin position="1914"/>
        <end position="1937"/>
    </location>
</feature>
<evidence type="ECO:0000313" key="8">
    <source>
        <dbReference type="Proteomes" id="UP000596902"/>
    </source>
</evidence>
<dbReference type="InterPro" id="IPR050611">
    <property type="entry name" value="ABCF"/>
</dbReference>
<dbReference type="Pfam" id="PF00005">
    <property type="entry name" value="ABC_tran"/>
    <property type="match status" value="2"/>
</dbReference>
<organism evidence="7 8">
    <name type="scientific">Alternaria burnsii</name>
    <dbReference type="NCBI Taxonomy" id="1187904"/>
    <lineage>
        <taxon>Eukaryota</taxon>
        <taxon>Fungi</taxon>
        <taxon>Dikarya</taxon>
        <taxon>Ascomycota</taxon>
        <taxon>Pezizomycotina</taxon>
        <taxon>Dothideomycetes</taxon>
        <taxon>Pleosporomycetidae</taxon>
        <taxon>Pleosporales</taxon>
        <taxon>Pleosporineae</taxon>
        <taxon>Pleosporaceae</taxon>
        <taxon>Alternaria</taxon>
        <taxon>Alternaria sect. Alternaria</taxon>
    </lineage>
</organism>
<dbReference type="InterPro" id="IPR003593">
    <property type="entry name" value="AAA+_ATPase"/>
</dbReference>
<comment type="caution">
    <text evidence="7">The sequence shown here is derived from an EMBL/GenBank/DDBJ whole genome shotgun (WGS) entry which is preliminary data.</text>
</comment>
<keyword evidence="2" id="KW-0547">Nucleotide-binding</keyword>
<dbReference type="SMART" id="SM00382">
    <property type="entry name" value="AAA"/>
    <property type="match status" value="2"/>
</dbReference>
<keyword evidence="3" id="KW-0067">ATP-binding</keyword>
<evidence type="ECO:0000256" key="2">
    <source>
        <dbReference type="ARBA" id="ARBA00022741"/>
    </source>
</evidence>
<dbReference type="PROSITE" id="PS50893">
    <property type="entry name" value="ABC_TRANSPORTER_2"/>
    <property type="match status" value="2"/>
</dbReference>
<dbReference type="FunFam" id="3.40.50.300:FF:003119">
    <property type="entry name" value="ABC ATPase, putative (AFU_orthologue AFUA_1G16440)"/>
    <property type="match status" value="1"/>
</dbReference>
<evidence type="ECO:0000256" key="3">
    <source>
        <dbReference type="ARBA" id="ARBA00022840"/>
    </source>
</evidence>
<feature type="compositionally biased region" description="Polar residues" evidence="5">
    <location>
        <begin position="2299"/>
        <end position="2312"/>
    </location>
</feature>
<dbReference type="Gene3D" id="3.40.50.300">
    <property type="entry name" value="P-loop containing nucleotide triphosphate hydrolases"/>
    <property type="match status" value="2"/>
</dbReference>
<feature type="region of interest" description="Disordered" evidence="5">
    <location>
        <begin position="1744"/>
        <end position="1771"/>
    </location>
</feature>
<dbReference type="PROSITE" id="PS00211">
    <property type="entry name" value="ABC_TRANSPORTER_1"/>
    <property type="match status" value="1"/>
</dbReference>
<evidence type="ECO:0000256" key="4">
    <source>
        <dbReference type="SAM" id="Coils"/>
    </source>
</evidence>
<dbReference type="CDD" id="cd03221">
    <property type="entry name" value="ABCF_EF-3"/>
    <property type="match status" value="1"/>
</dbReference>
<dbReference type="Pfam" id="PF12848">
    <property type="entry name" value="ABC_tran_Xtn"/>
    <property type="match status" value="1"/>
</dbReference>
<dbReference type="EMBL" id="JAAABM010000008">
    <property type="protein sequence ID" value="KAF7675629.1"/>
    <property type="molecule type" value="Genomic_DNA"/>
</dbReference>
<feature type="region of interest" description="Disordered" evidence="5">
    <location>
        <begin position="2038"/>
        <end position="2058"/>
    </location>
</feature>
<feature type="region of interest" description="Disordered" evidence="5">
    <location>
        <begin position="1817"/>
        <end position="1942"/>
    </location>
</feature>
<feature type="compositionally biased region" description="Polar residues" evidence="5">
    <location>
        <begin position="1900"/>
        <end position="1913"/>
    </location>
</feature>
<feature type="coiled-coil region" evidence="4">
    <location>
        <begin position="2098"/>
        <end position="2125"/>
    </location>
</feature>
<dbReference type="PANTHER" id="PTHR19211">
    <property type="entry name" value="ATP-BINDING TRANSPORT PROTEIN-RELATED"/>
    <property type="match status" value="1"/>
</dbReference>
<feature type="compositionally biased region" description="Low complexity" evidence="5">
    <location>
        <begin position="2313"/>
        <end position="2331"/>
    </location>
</feature>
<evidence type="ECO:0000313" key="7">
    <source>
        <dbReference type="EMBL" id="KAF7675629.1"/>
    </source>
</evidence>
<evidence type="ECO:0000256" key="5">
    <source>
        <dbReference type="SAM" id="MobiDB-lite"/>
    </source>
</evidence>
<feature type="compositionally biased region" description="Polar residues" evidence="5">
    <location>
        <begin position="2190"/>
        <end position="2215"/>
    </location>
</feature>
<protein>
    <recommendedName>
        <fullName evidence="6">ABC transporter domain-containing protein</fullName>
    </recommendedName>
</protein>
<dbReference type="GeneID" id="62204573"/>
<feature type="coiled-coil region" evidence="4">
    <location>
        <begin position="1257"/>
        <end position="1298"/>
    </location>
</feature>
<dbReference type="InterPro" id="IPR027417">
    <property type="entry name" value="P-loop_NTPase"/>
</dbReference>
<reference evidence="7" key="1">
    <citation type="submission" date="2020-01" db="EMBL/GenBank/DDBJ databases">
        <authorList>
            <person name="Feng Z.H.Z."/>
        </authorList>
    </citation>
    <scope>NUCLEOTIDE SEQUENCE</scope>
    <source>
        <strain evidence="7">CBS107.38</strain>
    </source>
</reference>
<dbReference type="InterPro" id="IPR003439">
    <property type="entry name" value="ABC_transporter-like_ATP-bd"/>
</dbReference>
<feature type="compositionally biased region" description="Acidic residues" evidence="5">
    <location>
        <begin position="1752"/>
        <end position="1765"/>
    </location>
</feature>
<dbReference type="GO" id="GO:0005524">
    <property type="term" value="F:ATP binding"/>
    <property type="evidence" value="ECO:0007669"/>
    <property type="project" value="UniProtKB-KW"/>
</dbReference>
<feature type="compositionally biased region" description="Low complexity" evidence="5">
    <location>
        <begin position="2346"/>
        <end position="2355"/>
    </location>
</feature>
<keyword evidence="8" id="KW-1185">Reference proteome</keyword>
<accession>A0A8H7EH52</accession>
<dbReference type="SUPFAM" id="SSF52540">
    <property type="entry name" value="P-loop containing nucleoside triphosphate hydrolases"/>
    <property type="match status" value="2"/>
</dbReference>